<feature type="binding site" evidence="11">
    <location>
        <position position="240"/>
    </location>
    <ligand>
        <name>FMN</name>
        <dbReference type="ChEBI" id="CHEBI:58210"/>
    </ligand>
</feature>
<organism evidence="13 14">
    <name type="scientific">Aedoeadaptatus coxii</name>
    <dbReference type="NCBI Taxonomy" id="755172"/>
    <lineage>
        <taxon>Bacteria</taxon>
        <taxon>Bacillati</taxon>
        <taxon>Bacillota</taxon>
        <taxon>Tissierellia</taxon>
        <taxon>Tissierellales</taxon>
        <taxon>Peptoniphilaceae</taxon>
        <taxon>Aedoeadaptatus</taxon>
    </lineage>
</organism>
<gene>
    <name evidence="11" type="primary">fni</name>
    <name evidence="13" type="ORF">HMPREF1863_01404</name>
</gene>
<evidence type="ECO:0000256" key="11">
    <source>
        <dbReference type="HAMAP-Rule" id="MF_00354"/>
    </source>
</evidence>
<dbReference type="GO" id="GO:0000287">
    <property type="term" value="F:magnesium ion binding"/>
    <property type="evidence" value="ECO:0007669"/>
    <property type="project" value="UniProtKB-UniRule"/>
</dbReference>
<dbReference type="STRING" id="755172.HMPREF1863_01404"/>
<feature type="binding site" evidence="11">
    <location>
        <position position="184"/>
    </location>
    <ligand>
        <name>Mg(2+)</name>
        <dbReference type="ChEBI" id="CHEBI:18420"/>
    </ligand>
</feature>
<evidence type="ECO:0000256" key="6">
    <source>
        <dbReference type="ARBA" id="ARBA00022842"/>
    </source>
</evidence>
<dbReference type="GO" id="GO:0016491">
    <property type="term" value="F:oxidoreductase activity"/>
    <property type="evidence" value="ECO:0007669"/>
    <property type="project" value="InterPro"/>
</dbReference>
<comment type="subcellular location">
    <subcellularLocation>
        <location evidence="11">Cytoplasm</location>
    </subcellularLocation>
</comment>
<feature type="binding site" evidence="11">
    <location>
        <position position="183"/>
    </location>
    <ligand>
        <name>substrate</name>
    </ligand>
</feature>
<keyword evidence="2 11" id="KW-0963">Cytoplasm</keyword>
<comment type="cofactor">
    <cofactor evidence="11">
        <name>NADPH</name>
        <dbReference type="ChEBI" id="CHEBI:57783"/>
    </cofactor>
</comment>
<dbReference type="PANTHER" id="PTHR43665:SF1">
    <property type="entry name" value="ISOPENTENYL-DIPHOSPHATE DELTA-ISOMERASE"/>
    <property type="match status" value="1"/>
</dbReference>
<dbReference type="Gene3D" id="3.20.20.70">
    <property type="entry name" value="Aldolase class I"/>
    <property type="match status" value="1"/>
</dbReference>
<feature type="binding site" evidence="11">
    <location>
        <position position="245"/>
    </location>
    <ligand>
        <name>FMN</name>
        <dbReference type="ChEBI" id="CHEBI:58210"/>
    </ligand>
</feature>
<keyword evidence="4 11" id="KW-0288">FMN</keyword>
<comment type="caution">
    <text evidence="13">The sequence shown here is derived from an EMBL/GenBank/DDBJ whole genome shotgun (WGS) entry which is preliminary data.</text>
</comment>
<dbReference type="GO" id="GO:0005737">
    <property type="term" value="C:cytoplasm"/>
    <property type="evidence" value="ECO:0007669"/>
    <property type="project" value="UniProtKB-SubCell"/>
</dbReference>
<keyword evidence="3 11" id="KW-0285">Flavoprotein</keyword>
<evidence type="ECO:0000256" key="10">
    <source>
        <dbReference type="ARBA" id="ARBA00025810"/>
    </source>
</evidence>
<dbReference type="SUPFAM" id="SSF51395">
    <property type="entry name" value="FMN-linked oxidoreductases"/>
    <property type="match status" value="1"/>
</dbReference>
<evidence type="ECO:0000256" key="5">
    <source>
        <dbReference type="ARBA" id="ARBA00022723"/>
    </source>
</evidence>
<evidence type="ECO:0000256" key="8">
    <source>
        <dbReference type="ARBA" id="ARBA00023229"/>
    </source>
</evidence>
<comment type="cofactor">
    <cofactor evidence="11">
        <name>Mg(2+)</name>
        <dbReference type="ChEBI" id="CHEBI:18420"/>
    </cofactor>
</comment>
<keyword evidence="5 11" id="KW-0479">Metal-binding</keyword>
<reference evidence="14" key="1">
    <citation type="submission" date="2016-01" db="EMBL/GenBank/DDBJ databases">
        <authorList>
            <person name="Mitreva M."/>
            <person name="Pepin K.H."/>
            <person name="Mihindukulasuriya K.A."/>
            <person name="Fulton R."/>
            <person name="Fronick C."/>
            <person name="O'Laughlin M."/>
            <person name="Miner T."/>
            <person name="Herter B."/>
            <person name="Rosa B.A."/>
            <person name="Cordes M."/>
            <person name="Tomlinson C."/>
            <person name="Wollam A."/>
            <person name="Palsikar V.B."/>
            <person name="Mardis E.R."/>
            <person name="Wilson R.K."/>
        </authorList>
    </citation>
    <scope>NUCLEOTIDE SEQUENCE [LARGE SCALE GENOMIC DNA]</scope>
    <source>
        <strain evidence="14">DNF00729</strain>
    </source>
</reference>
<evidence type="ECO:0000259" key="12">
    <source>
        <dbReference type="Pfam" id="PF01070"/>
    </source>
</evidence>
<dbReference type="GO" id="GO:0070402">
    <property type="term" value="F:NADPH binding"/>
    <property type="evidence" value="ECO:0007669"/>
    <property type="project" value="UniProtKB-UniRule"/>
</dbReference>
<keyword evidence="14" id="KW-1185">Reference proteome</keyword>
<keyword evidence="9 11" id="KW-0413">Isomerase</keyword>
<feature type="binding site" evidence="11">
    <location>
        <position position="215"/>
    </location>
    <ligand>
        <name>FMN</name>
        <dbReference type="ChEBI" id="CHEBI:58210"/>
    </ligand>
</feature>
<accession>A0A134ACC3</accession>
<comment type="subunit">
    <text evidence="10 11">Homooctamer. Dimer of tetramers.</text>
</comment>
<feature type="binding site" evidence="11">
    <location>
        <position position="123"/>
    </location>
    <ligand>
        <name>FMN</name>
        <dbReference type="ChEBI" id="CHEBI:58210"/>
    </ligand>
</feature>
<feature type="binding site" evidence="11">
    <location>
        <begin position="292"/>
        <end position="294"/>
    </location>
    <ligand>
        <name>FMN</name>
        <dbReference type="ChEBI" id="CHEBI:58210"/>
    </ligand>
</feature>
<dbReference type="PATRIC" id="fig|755172.3.peg.1363"/>
<comment type="caution">
    <text evidence="11">Lacks conserved residue(s) required for the propagation of feature annotation.</text>
</comment>
<evidence type="ECO:0000256" key="9">
    <source>
        <dbReference type="ARBA" id="ARBA00023235"/>
    </source>
</evidence>
<evidence type="ECO:0000313" key="14">
    <source>
        <dbReference type="Proteomes" id="UP000070442"/>
    </source>
</evidence>
<dbReference type="GO" id="GO:0008299">
    <property type="term" value="P:isoprenoid biosynthetic process"/>
    <property type="evidence" value="ECO:0007669"/>
    <property type="project" value="UniProtKB-UniRule"/>
</dbReference>
<dbReference type="InterPro" id="IPR011179">
    <property type="entry name" value="IPdP_isomerase"/>
</dbReference>
<dbReference type="EMBL" id="LSDG01000043">
    <property type="protein sequence ID" value="KXB65308.1"/>
    <property type="molecule type" value="Genomic_DNA"/>
</dbReference>
<evidence type="ECO:0000256" key="3">
    <source>
        <dbReference type="ARBA" id="ARBA00022630"/>
    </source>
</evidence>
<feature type="binding site" evidence="11">
    <location>
        <begin position="93"/>
        <end position="95"/>
    </location>
    <ligand>
        <name>FMN</name>
        <dbReference type="ChEBI" id="CHEBI:58210"/>
    </ligand>
</feature>
<protein>
    <recommendedName>
        <fullName evidence="11">Isopentenyl-diphosphate delta-isomerase</fullName>
        <shortName evidence="11">IPP isomerase</shortName>
        <ecNumber evidence="11">5.3.3.2</ecNumber>
    </recommendedName>
    <alternativeName>
        <fullName evidence="11">Isopentenyl diphosphate:dimethylallyl diphosphate isomerase</fullName>
    </alternativeName>
    <alternativeName>
        <fullName evidence="11">Isopentenyl pyrophosphate isomerase</fullName>
    </alternativeName>
    <alternativeName>
        <fullName evidence="11">Type 2 isopentenyl diphosphate isomerase</fullName>
        <shortName evidence="11">IDI-2</shortName>
    </alternativeName>
</protein>
<feature type="binding site" evidence="11">
    <location>
        <begin position="313"/>
        <end position="314"/>
    </location>
    <ligand>
        <name>FMN</name>
        <dbReference type="ChEBI" id="CHEBI:58210"/>
    </ligand>
</feature>
<keyword evidence="6 11" id="KW-0460">Magnesium</keyword>
<proteinExistence type="inferred from homology"/>
<dbReference type="Proteomes" id="UP000070442">
    <property type="component" value="Unassembled WGS sequence"/>
</dbReference>
<comment type="function">
    <text evidence="11">Involved in the biosynthesis of isoprenoids. Catalyzes the 1,3-allylic rearrangement of the homoallylic substrate isopentenyl (IPP) to its allylic isomer, dimethylallyl diphosphate (DMAPP).</text>
</comment>
<dbReference type="GO" id="GO:0010181">
    <property type="term" value="F:FMN binding"/>
    <property type="evidence" value="ECO:0007669"/>
    <property type="project" value="UniProtKB-UniRule"/>
</dbReference>
<dbReference type="Pfam" id="PF01070">
    <property type="entry name" value="FMN_dh"/>
    <property type="match status" value="1"/>
</dbReference>
<comment type="cofactor">
    <cofactor evidence="1 11">
        <name>FMN</name>
        <dbReference type="ChEBI" id="CHEBI:58210"/>
    </cofactor>
</comment>
<feature type="binding site" evidence="11">
    <location>
        <position position="153"/>
    </location>
    <ligand>
        <name>FMN</name>
        <dbReference type="ChEBI" id="CHEBI:58210"/>
    </ligand>
</feature>
<feature type="binding site" evidence="11">
    <location>
        <begin position="37"/>
        <end position="38"/>
    </location>
    <ligand>
        <name>substrate</name>
    </ligand>
</feature>
<evidence type="ECO:0000256" key="4">
    <source>
        <dbReference type="ARBA" id="ARBA00022643"/>
    </source>
</evidence>
<dbReference type="PANTHER" id="PTHR43665">
    <property type="entry name" value="ISOPENTENYL-DIPHOSPHATE DELTA-ISOMERASE"/>
    <property type="match status" value="1"/>
</dbReference>
<dbReference type="PIRSF" id="PIRSF003314">
    <property type="entry name" value="IPP_isomerase"/>
    <property type="match status" value="1"/>
</dbReference>
<dbReference type="InterPro" id="IPR013785">
    <property type="entry name" value="Aldolase_TIM"/>
</dbReference>
<evidence type="ECO:0000256" key="2">
    <source>
        <dbReference type="ARBA" id="ARBA00022490"/>
    </source>
</evidence>
<keyword evidence="8 11" id="KW-0414">Isoprene biosynthesis</keyword>
<dbReference type="AlphaFoldDB" id="A0A134ACC3"/>
<dbReference type="GO" id="GO:0004452">
    <property type="term" value="F:isopentenyl-diphosphate delta-isomerase activity"/>
    <property type="evidence" value="ECO:0007669"/>
    <property type="project" value="UniProtKB-UniRule"/>
</dbReference>
<sequence>MHRLRAVFLLTTIEPKGHKWYDEIIKEKAGIQVRQYRKREHVENYLKTEHRGSTLFEDVFLPHNSLPELALEDIDTTTTFLGKEIAFPLMINAITGGTDFAEAINADLAELAKRLGIPMAVGSETIAMEDEEAIESFRIVRDIMGEDGIVIGNMNGNLSPEGAKRAVDIIGADGLQIHLNPAQELAMDEGDRDFRGIKERIVAAKDALNVPVIVKEVGFGMDADVVETLYDAGIRYVDISGFGGTNFFEVENLRSLRRDMSDLYDWGLPTAYALSRAVALEKKDLNIIASGGIKTSLDLVKSLVIGADMCAMSGEILKYVLHGGVDYAEEYVSELIYKSKIIMVLLGSKDIQSLKHIRWRATGRLLELLR</sequence>
<dbReference type="CDD" id="cd02811">
    <property type="entry name" value="IDI-2_FMN"/>
    <property type="match status" value="1"/>
</dbReference>
<name>A0A134ACC3_9FIRM</name>
<evidence type="ECO:0000256" key="7">
    <source>
        <dbReference type="ARBA" id="ARBA00022857"/>
    </source>
</evidence>
<dbReference type="HAMAP" id="MF_00354">
    <property type="entry name" value="Idi_2"/>
    <property type="match status" value="1"/>
</dbReference>
<comment type="catalytic activity">
    <reaction evidence="11">
        <text>isopentenyl diphosphate = dimethylallyl diphosphate</text>
        <dbReference type="Rhea" id="RHEA:23284"/>
        <dbReference type="ChEBI" id="CHEBI:57623"/>
        <dbReference type="ChEBI" id="CHEBI:128769"/>
        <dbReference type="EC" id="5.3.3.2"/>
    </reaction>
</comment>
<evidence type="ECO:0000256" key="1">
    <source>
        <dbReference type="ARBA" id="ARBA00001917"/>
    </source>
</evidence>
<comment type="similarity">
    <text evidence="11">Belongs to the IPP isomerase type 2 family.</text>
</comment>
<dbReference type="NCBIfam" id="TIGR02151">
    <property type="entry name" value="IPP_isom_2"/>
    <property type="match status" value="1"/>
</dbReference>
<feature type="domain" description="FMN-dependent dehydrogenase" evidence="12">
    <location>
        <begin position="201"/>
        <end position="356"/>
    </location>
</feature>
<keyword evidence="7 11" id="KW-0521">NADP</keyword>
<dbReference type="InterPro" id="IPR000262">
    <property type="entry name" value="FMN-dep_DH"/>
</dbReference>
<evidence type="ECO:0000313" key="13">
    <source>
        <dbReference type="EMBL" id="KXB65308.1"/>
    </source>
</evidence>
<dbReference type="EC" id="5.3.3.2" evidence="11"/>